<name>A0AAX6MFI0_9PEZI</name>
<evidence type="ECO:0000313" key="2">
    <source>
        <dbReference type="EMBL" id="KAK6950931.1"/>
    </source>
</evidence>
<sequence>MGLSEAAISELRSIVEQTIATSGASNAYHVPGTAVVVVDKEGNELFAHAAGKRGVVSKKPMTLDSIFYLASCTKMVTGLACMQLVEKGELRLDDAAQVAELCPELKDIKVLKDDGTFEEKRNGITLKMLLTHTAGFAYSFFDETLRDWSLPIGIDEFSGDIKDMLRIPLRFQPGEKWQYGIGIDWAGIVLERKTGLSLNEYIQKNICQPLGLENVNMIPTQSMKDNLAYMHHRQHDSKLIPRDHLLRRPLTASTPAEVADTFNSGGAGLFAKPQEYTRILAVLLNDGTCPKTGATILQKSTVEQMFTNQIPEFPDFGRQGISAAKPDLTNATPTLYHVPGNPPQGWGLTFMLSGANPLTGRSDKTGFWAGLPNLYWWADREHGVAGMVCTQILPAFDPAVLGLWARVEAAVYKHLKLAKA</sequence>
<protein>
    <recommendedName>
        <fullName evidence="1">Beta-lactamase-related domain-containing protein</fullName>
    </recommendedName>
</protein>
<evidence type="ECO:0000313" key="3">
    <source>
        <dbReference type="Proteomes" id="UP001369815"/>
    </source>
</evidence>
<dbReference type="InterPro" id="IPR012338">
    <property type="entry name" value="Beta-lactam/transpept-like"/>
</dbReference>
<dbReference type="AlphaFoldDB" id="A0AAX6MFI0"/>
<dbReference type="Pfam" id="PF00144">
    <property type="entry name" value="Beta-lactamase"/>
    <property type="match status" value="1"/>
</dbReference>
<dbReference type="PANTHER" id="PTHR43283">
    <property type="entry name" value="BETA-LACTAMASE-RELATED"/>
    <property type="match status" value="1"/>
</dbReference>
<gene>
    <name evidence="2" type="ORF">Daesc_007459</name>
</gene>
<comment type="caution">
    <text evidence="2">The sequence shown here is derived from an EMBL/GenBank/DDBJ whole genome shotgun (WGS) entry which is preliminary data.</text>
</comment>
<dbReference type="Gene3D" id="3.40.710.10">
    <property type="entry name" value="DD-peptidase/beta-lactamase superfamily"/>
    <property type="match status" value="1"/>
</dbReference>
<accession>A0AAX6MFI0</accession>
<dbReference type="PANTHER" id="PTHR43283:SF3">
    <property type="entry name" value="BETA-LACTAMASE FAMILY PROTEIN (AFU_ORTHOLOGUE AFUA_5G07500)"/>
    <property type="match status" value="1"/>
</dbReference>
<proteinExistence type="predicted"/>
<dbReference type="SUPFAM" id="SSF56601">
    <property type="entry name" value="beta-lactamase/transpeptidase-like"/>
    <property type="match status" value="1"/>
</dbReference>
<keyword evidence="3" id="KW-1185">Reference proteome</keyword>
<reference evidence="2 3" key="1">
    <citation type="journal article" date="2024" name="Front Chem Biol">
        <title>Unveiling the potential of Daldinia eschscholtzii MFLUCC 19-0629 through bioactivity and bioinformatics studies for enhanced sustainable agriculture production.</title>
        <authorList>
            <person name="Brooks S."/>
            <person name="Weaver J.A."/>
            <person name="Klomchit A."/>
            <person name="Alharthi S.A."/>
            <person name="Onlamun T."/>
            <person name="Nurani R."/>
            <person name="Vong T.K."/>
            <person name="Alberti F."/>
            <person name="Greco C."/>
        </authorList>
    </citation>
    <scope>NUCLEOTIDE SEQUENCE [LARGE SCALE GENOMIC DNA]</scope>
    <source>
        <strain evidence="2">MFLUCC 19-0629</strain>
    </source>
</reference>
<dbReference type="InterPro" id="IPR050789">
    <property type="entry name" value="Diverse_Enzym_Activities"/>
</dbReference>
<feature type="domain" description="Beta-lactamase-related" evidence="1">
    <location>
        <begin position="24"/>
        <end position="397"/>
    </location>
</feature>
<dbReference type="EMBL" id="JBANMG010000007">
    <property type="protein sequence ID" value="KAK6950931.1"/>
    <property type="molecule type" value="Genomic_DNA"/>
</dbReference>
<dbReference type="InterPro" id="IPR001466">
    <property type="entry name" value="Beta-lactam-related"/>
</dbReference>
<dbReference type="Proteomes" id="UP001369815">
    <property type="component" value="Unassembled WGS sequence"/>
</dbReference>
<organism evidence="2 3">
    <name type="scientific">Daldinia eschscholtzii</name>
    <dbReference type="NCBI Taxonomy" id="292717"/>
    <lineage>
        <taxon>Eukaryota</taxon>
        <taxon>Fungi</taxon>
        <taxon>Dikarya</taxon>
        <taxon>Ascomycota</taxon>
        <taxon>Pezizomycotina</taxon>
        <taxon>Sordariomycetes</taxon>
        <taxon>Xylariomycetidae</taxon>
        <taxon>Xylariales</taxon>
        <taxon>Hypoxylaceae</taxon>
        <taxon>Daldinia</taxon>
    </lineage>
</organism>
<evidence type="ECO:0000259" key="1">
    <source>
        <dbReference type="Pfam" id="PF00144"/>
    </source>
</evidence>